<keyword evidence="2" id="KW-1185">Reference proteome</keyword>
<dbReference type="EMBL" id="LGRX02026736">
    <property type="protein sequence ID" value="KAK3250389.1"/>
    <property type="molecule type" value="Genomic_DNA"/>
</dbReference>
<accession>A0AAE0F3Q2</accession>
<comment type="caution">
    <text evidence="1">The sequence shown here is derived from an EMBL/GenBank/DDBJ whole genome shotgun (WGS) entry which is preliminary data.</text>
</comment>
<dbReference type="Proteomes" id="UP001190700">
    <property type="component" value="Unassembled WGS sequence"/>
</dbReference>
<sequence>MWKVGGVGVLVMEEISEGKPAGFVIRWVGKGAELAVSGSLTGWVLAAVTSSEAAAVVTPSEAVAVVTPPEASAAMTPPGAVAVVTPPEAVAVVTPPEAMAVWGCVDRALTVAVPTARTSKVNDEVTRSAAVMCSSVSAAVPTGAWVVATGSGWRGEDVAILSAPGTVGEEWGLTMVVGLPSAAELLKLAAGAAKEAVEMGVGTAADLL</sequence>
<reference evidence="1 2" key="1">
    <citation type="journal article" date="2015" name="Genome Biol. Evol.">
        <title>Comparative Genomics of a Bacterivorous Green Alga Reveals Evolutionary Causalities and Consequences of Phago-Mixotrophic Mode of Nutrition.</title>
        <authorList>
            <person name="Burns J.A."/>
            <person name="Paasch A."/>
            <person name="Narechania A."/>
            <person name="Kim E."/>
        </authorList>
    </citation>
    <scope>NUCLEOTIDE SEQUENCE [LARGE SCALE GENOMIC DNA]</scope>
    <source>
        <strain evidence="1 2">PLY_AMNH</strain>
    </source>
</reference>
<organism evidence="1 2">
    <name type="scientific">Cymbomonas tetramitiformis</name>
    <dbReference type="NCBI Taxonomy" id="36881"/>
    <lineage>
        <taxon>Eukaryota</taxon>
        <taxon>Viridiplantae</taxon>
        <taxon>Chlorophyta</taxon>
        <taxon>Pyramimonadophyceae</taxon>
        <taxon>Pyramimonadales</taxon>
        <taxon>Pyramimonadaceae</taxon>
        <taxon>Cymbomonas</taxon>
    </lineage>
</organism>
<protein>
    <submittedName>
        <fullName evidence="1">Uncharacterized protein</fullName>
    </submittedName>
</protein>
<dbReference type="AlphaFoldDB" id="A0AAE0F3Q2"/>
<evidence type="ECO:0000313" key="1">
    <source>
        <dbReference type="EMBL" id="KAK3250389.1"/>
    </source>
</evidence>
<proteinExistence type="predicted"/>
<gene>
    <name evidence="1" type="ORF">CYMTET_40219</name>
</gene>
<name>A0AAE0F3Q2_9CHLO</name>
<evidence type="ECO:0000313" key="2">
    <source>
        <dbReference type="Proteomes" id="UP001190700"/>
    </source>
</evidence>